<keyword evidence="2" id="KW-1185">Reference proteome</keyword>
<evidence type="ECO:0000313" key="1">
    <source>
        <dbReference type="EMBL" id="PIC40226.1"/>
    </source>
</evidence>
<protein>
    <submittedName>
        <fullName evidence="1">Uncharacterized protein</fullName>
    </submittedName>
</protein>
<organism evidence="1 2">
    <name type="scientific">Caenorhabditis nigoni</name>
    <dbReference type="NCBI Taxonomy" id="1611254"/>
    <lineage>
        <taxon>Eukaryota</taxon>
        <taxon>Metazoa</taxon>
        <taxon>Ecdysozoa</taxon>
        <taxon>Nematoda</taxon>
        <taxon>Chromadorea</taxon>
        <taxon>Rhabditida</taxon>
        <taxon>Rhabditina</taxon>
        <taxon>Rhabditomorpha</taxon>
        <taxon>Rhabditoidea</taxon>
        <taxon>Rhabditidae</taxon>
        <taxon>Peloderinae</taxon>
        <taxon>Caenorhabditis</taxon>
    </lineage>
</organism>
<comment type="caution">
    <text evidence="1">The sequence shown here is derived from an EMBL/GenBank/DDBJ whole genome shotgun (WGS) entry which is preliminary data.</text>
</comment>
<gene>
    <name evidence="1" type="primary">Cnig_chr_III.g11643</name>
    <name evidence="1" type="ORF">B9Z55_011643</name>
</gene>
<accession>A0A2G5ULW0</accession>
<proteinExistence type="predicted"/>
<sequence>MGVPNGLVKKLLREPLKQIKEFDDYYAQEGEKLGLRIAQRLLERVRWHTSPLGQIERNFESIDFRQAEINEFLWNEPINHTEVLFWKMFTWYKAKIHVSKERPNRTEYLQQMDDLVDHLEVFSAQGLEDLRKFDESYAFYKEEIHLRNAIKALEKVRYGNLNRDQRNVHYREILDNLQEILDLPGPVEDYSELTLEETRNLMRSVGERSAEMDRLFEADKRNQIGLIGNVSNIFIWTKTAVIDTYEGIKTKIGMINFPFLS</sequence>
<name>A0A2G5ULW0_9PELO</name>
<reference evidence="2" key="1">
    <citation type="submission" date="2017-10" db="EMBL/GenBank/DDBJ databases">
        <title>Rapid genome shrinkage in a self-fertile nematode reveals novel sperm competition proteins.</title>
        <authorList>
            <person name="Yin D."/>
            <person name="Schwarz E.M."/>
            <person name="Thomas C.G."/>
            <person name="Felde R.L."/>
            <person name="Korf I.F."/>
            <person name="Cutter A.D."/>
            <person name="Schartner C.M."/>
            <person name="Ralston E.J."/>
            <person name="Meyer B.J."/>
            <person name="Haag E.S."/>
        </authorList>
    </citation>
    <scope>NUCLEOTIDE SEQUENCE [LARGE SCALE GENOMIC DNA]</scope>
    <source>
        <strain evidence="2">JU1422</strain>
    </source>
</reference>
<dbReference type="OrthoDB" id="5902041at2759"/>
<dbReference type="AlphaFoldDB" id="A0A2G5ULW0"/>
<evidence type="ECO:0000313" key="2">
    <source>
        <dbReference type="Proteomes" id="UP000230233"/>
    </source>
</evidence>
<dbReference type="Proteomes" id="UP000230233">
    <property type="component" value="Chromosome III"/>
</dbReference>
<dbReference type="EMBL" id="PDUG01000003">
    <property type="protein sequence ID" value="PIC40226.1"/>
    <property type="molecule type" value="Genomic_DNA"/>
</dbReference>